<keyword evidence="2" id="KW-0732">Signal</keyword>
<organism evidence="3 4">
    <name type="scientific">Passalora fulva</name>
    <name type="common">Tomato leaf mold</name>
    <name type="synonym">Cladosporium fulvum</name>
    <dbReference type="NCBI Taxonomy" id="5499"/>
    <lineage>
        <taxon>Eukaryota</taxon>
        <taxon>Fungi</taxon>
        <taxon>Dikarya</taxon>
        <taxon>Ascomycota</taxon>
        <taxon>Pezizomycotina</taxon>
        <taxon>Dothideomycetes</taxon>
        <taxon>Dothideomycetidae</taxon>
        <taxon>Mycosphaerellales</taxon>
        <taxon>Mycosphaerellaceae</taxon>
        <taxon>Fulvia</taxon>
    </lineage>
</organism>
<dbReference type="Proteomes" id="UP000756132">
    <property type="component" value="Chromosome 7"/>
</dbReference>
<evidence type="ECO:0000313" key="3">
    <source>
        <dbReference type="EMBL" id="UJO19778.1"/>
    </source>
</evidence>
<keyword evidence="4" id="KW-1185">Reference proteome</keyword>
<feature type="chain" id="PRO_5040219129" evidence="2">
    <location>
        <begin position="25"/>
        <end position="654"/>
    </location>
</feature>
<feature type="compositionally biased region" description="Polar residues" evidence="1">
    <location>
        <begin position="599"/>
        <end position="618"/>
    </location>
</feature>
<feature type="region of interest" description="Disordered" evidence="1">
    <location>
        <begin position="445"/>
        <end position="492"/>
    </location>
</feature>
<accession>A0A9Q8URI5</accession>
<gene>
    <name evidence="3" type="ORF">CLAFUR5_10280</name>
</gene>
<protein>
    <submittedName>
        <fullName evidence="3">Uncharacterized protein</fullName>
    </submittedName>
</protein>
<dbReference type="OrthoDB" id="3944128at2759"/>
<feature type="signal peptide" evidence="2">
    <location>
        <begin position="1"/>
        <end position="24"/>
    </location>
</feature>
<evidence type="ECO:0000256" key="2">
    <source>
        <dbReference type="SAM" id="SignalP"/>
    </source>
</evidence>
<name>A0A9Q8URI5_PASFU</name>
<dbReference type="AlphaFoldDB" id="A0A9Q8URI5"/>
<feature type="compositionally biased region" description="Low complexity" evidence="1">
    <location>
        <begin position="619"/>
        <end position="628"/>
    </location>
</feature>
<evidence type="ECO:0000313" key="4">
    <source>
        <dbReference type="Proteomes" id="UP000756132"/>
    </source>
</evidence>
<dbReference type="GeneID" id="71990158"/>
<dbReference type="KEGG" id="ffu:CLAFUR5_10280"/>
<feature type="region of interest" description="Disordered" evidence="1">
    <location>
        <begin position="565"/>
        <end position="628"/>
    </location>
</feature>
<dbReference type="RefSeq" id="XP_047764144.1">
    <property type="nucleotide sequence ID" value="XM_047909428.1"/>
</dbReference>
<evidence type="ECO:0000256" key="1">
    <source>
        <dbReference type="SAM" id="MobiDB-lite"/>
    </source>
</evidence>
<sequence>MPRHHAAVLRLLLYLQCWILAVYGTGDATGHAHDRLGLAYAEQCQAQLFAYRHASLSYYSVQPSSTSYFTSTIVAPSWAPGTTSIASLTTLCDGHPRVVGSTIRTEGPSTNLTNVYTNTNVYPQSTGYKPPPCSIGPNDCALLYSSWTRRYSQVSTQSGFAGLLNPPCTTSTPSMSYSTNSAGKECNNCQVAGSKARLLYWPITTVPGSGNLCNKTAITIPGTRTADGPNTFVTAGVTITSPTIGVSIASLSRVDGCGSTIATTIIPVNPEEISSVRGNRAMFTHMPFNFADLNWHCPDGEYVTDDGHHNCYQEVPAAAYFEGTSNWVGLDAMNVDWRTQKNLTIWNDYHPQLLPPETMMEAVHSIWGKGCNIHPDGIWDPPIALQEATSVVVPTNPYAVPTESQQTSTSTAAPATYTAEYATQTADSGTSTSHEATASTAYVHESAHPAPTGGSPAEHDQPAHSVSKPPSHGGGEHDQGNNGGTGHGASSSSPVVVIHSVTYTRQIQSNGAEVLTNAQTHFTVPKGTAGSPPVVIISQKTYTVSTAPGEGAGAGYYLIGDGTTYGSDGQQTSEPSVHTQSTSGTDEEDTTLASDRRSGPTSTSPSGNAATTQGSNQPSSSAALQGSAASGYGMPSFMLLTTLGVLVVLTLQTG</sequence>
<reference evidence="3" key="2">
    <citation type="journal article" date="2022" name="Microb. Genom.">
        <title>A chromosome-scale genome assembly of the tomato pathogen Cladosporium fulvum reveals a compartmentalized genome architecture and the presence of a dispensable chromosome.</title>
        <authorList>
            <person name="Zaccaron A.Z."/>
            <person name="Chen L.H."/>
            <person name="Samaras A."/>
            <person name="Stergiopoulos I."/>
        </authorList>
    </citation>
    <scope>NUCLEOTIDE SEQUENCE</scope>
    <source>
        <strain evidence="3">Race5_Kim</strain>
    </source>
</reference>
<dbReference type="EMBL" id="CP090169">
    <property type="protein sequence ID" value="UJO19778.1"/>
    <property type="molecule type" value="Genomic_DNA"/>
</dbReference>
<proteinExistence type="predicted"/>
<feature type="compositionally biased region" description="Polar residues" evidence="1">
    <location>
        <begin position="565"/>
        <end position="584"/>
    </location>
</feature>
<reference evidence="3" key="1">
    <citation type="submission" date="2021-12" db="EMBL/GenBank/DDBJ databases">
        <authorList>
            <person name="Zaccaron A."/>
            <person name="Stergiopoulos I."/>
        </authorList>
    </citation>
    <scope>NUCLEOTIDE SEQUENCE</scope>
    <source>
        <strain evidence="3">Race5_Kim</strain>
    </source>
</reference>